<evidence type="ECO:0000259" key="2">
    <source>
        <dbReference type="Pfam" id="PF26061"/>
    </source>
</evidence>
<dbReference type="Pfam" id="PF26061">
    <property type="entry name" value="DUF8021"/>
    <property type="match status" value="1"/>
</dbReference>
<name>A0A4Y7SR31_COPMI</name>
<evidence type="ECO:0000313" key="4">
    <source>
        <dbReference type="Proteomes" id="UP000298030"/>
    </source>
</evidence>
<evidence type="ECO:0000313" key="3">
    <source>
        <dbReference type="EMBL" id="TEB24316.1"/>
    </source>
</evidence>
<dbReference type="AlphaFoldDB" id="A0A4Y7SR31"/>
<sequence>MLKLTLVLCATLISPALAQCTYSKLQQFTSEYISAQASGEFVTTASSASYTENFRPVNISTGLISQPLKVDYSKSLHDTTTCSTFTEYVVTDPSHPYVIGTQIKYTPDGSQITNIDSIVTDSDDWLFNATGTFYYASREDWFVIPEEQRDTRETIKAAADAYLDLFDDPSVIVPWGTPCARLEGGLYSGQGLPNDTCNVGVPTGVPIVNRRYVFDETVGSVDVFVDFGVNKIPDSHEFRVEGGKLRFVHTMSVTGPRD</sequence>
<comment type="caution">
    <text evidence="3">The sequence shown here is derived from an EMBL/GenBank/DDBJ whole genome shotgun (WGS) entry which is preliminary data.</text>
</comment>
<protein>
    <recommendedName>
        <fullName evidence="2">DUF8021 domain-containing protein</fullName>
    </recommendedName>
</protein>
<feature type="domain" description="DUF8021" evidence="2">
    <location>
        <begin position="148"/>
        <end position="251"/>
    </location>
</feature>
<feature type="chain" id="PRO_5021411029" description="DUF8021 domain-containing protein" evidence="1">
    <location>
        <begin position="19"/>
        <end position="258"/>
    </location>
</feature>
<proteinExistence type="predicted"/>
<dbReference type="STRING" id="71717.A0A4Y7SR31"/>
<gene>
    <name evidence="3" type="ORF">FA13DRAFT_1797357</name>
</gene>
<feature type="signal peptide" evidence="1">
    <location>
        <begin position="1"/>
        <end position="18"/>
    </location>
</feature>
<reference evidence="3 4" key="1">
    <citation type="journal article" date="2019" name="Nat. Ecol. Evol.">
        <title>Megaphylogeny resolves global patterns of mushroom evolution.</title>
        <authorList>
            <person name="Varga T."/>
            <person name="Krizsan K."/>
            <person name="Foldi C."/>
            <person name="Dima B."/>
            <person name="Sanchez-Garcia M."/>
            <person name="Sanchez-Ramirez S."/>
            <person name="Szollosi G.J."/>
            <person name="Szarkandi J.G."/>
            <person name="Papp V."/>
            <person name="Albert L."/>
            <person name="Andreopoulos W."/>
            <person name="Angelini C."/>
            <person name="Antonin V."/>
            <person name="Barry K.W."/>
            <person name="Bougher N.L."/>
            <person name="Buchanan P."/>
            <person name="Buyck B."/>
            <person name="Bense V."/>
            <person name="Catcheside P."/>
            <person name="Chovatia M."/>
            <person name="Cooper J."/>
            <person name="Damon W."/>
            <person name="Desjardin D."/>
            <person name="Finy P."/>
            <person name="Geml J."/>
            <person name="Haridas S."/>
            <person name="Hughes K."/>
            <person name="Justo A."/>
            <person name="Karasinski D."/>
            <person name="Kautmanova I."/>
            <person name="Kiss B."/>
            <person name="Kocsube S."/>
            <person name="Kotiranta H."/>
            <person name="LaButti K.M."/>
            <person name="Lechner B.E."/>
            <person name="Liimatainen K."/>
            <person name="Lipzen A."/>
            <person name="Lukacs Z."/>
            <person name="Mihaltcheva S."/>
            <person name="Morgado L.N."/>
            <person name="Niskanen T."/>
            <person name="Noordeloos M.E."/>
            <person name="Ohm R.A."/>
            <person name="Ortiz-Santana B."/>
            <person name="Ovrebo C."/>
            <person name="Racz N."/>
            <person name="Riley R."/>
            <person name="Savchenko A."/>
            <person name="Shiryaev A."/>
            <person name="Soop K."/>
            <person name="Spirin V."/>
            <person name="Szebenyi C."/>
            <person name="Tomsovsky M."/>
            <person name="Tulloss R.E."/>
            <person name="Uehling J."/>
            <person name="Grigoriev I.V."/>
            <person name="Vagvolgyi C."/>
            <person name="Papp T."/>
            <person name="Martin F.M."/>
            <person name="Miettinen O."/>
            <person name="Hibbett D.S."/>
            <person name="Nagy L.G."/>
        </authorList>
    </citation>
    <scope>NUCLEOTIDE SEQUENCE [LARGE SCALE GENOMIC DNA]</scope>
    <source>
        <strain evidence="3 4">FP101781</strain>
    </source>
</reference>
<organism evidence="3 4">
    <name type="scientific">Coprinellus micaceus</name>
    <name type="common">Glistening ink-cap mushroom</name>
    <name type="synonym">Coprinus micaceus</name>
    <dbReference type="NCBI Taxonomy" id="71717"/>
    <lineage>
        <taxon>Eukaryota</taxon>
        <taxon>Fungi</taxon>
        <taxon>Dikarya</taxon>
        <taxon>Basidiomycota</taxon>
        <taxon>Agaricomycotina</taxon>
        <taxon>Agaricomycetes</taxon>
        <taxon>Agaricomycetidae</taxon>
        <taxon>Agaricales</taxon>
        <taxon>Agaricineae</taxon>
        <taxon>Psathyrellaceae</taxon>
        <taxon>Coprinellus</taxon>
    </lineage>
</organism>
<dbReference type="InterPro" id="IPR058334">
    <property type="entry name" value="DUF8021"/>
</dbReference>
<dbReference type="EMBL" id="QPFP01000068">
    <property type="protein sequence ID" value="TEB24316.1"/>
    <property type="molecule type" value="Genomic_DNA"/>
</dbReference>
<evidence type="ECO:0000256" key="1">
    <source>
        <dbReference type="SAM" id="SignalP"/>
    </source>
</evidence>
<dbReference type="OrthoDB" id="3515051at2759"/>
<keyword evidence="1" id="KW-0732">Signal</keyword>
<dbReference type="Proteomes" id="UP000298030">
    <property type="component" value="Unassembled WGS sequence"/>
</dbReference>
<accession>A0A4Y7SR31</accession>
<keyword evidence="4" id="KW-1185">Reference proteome</keyword>